<dbReference type="VEuPathDB" id="FungiDB:CAGL0D02266g"/>
<dbReference type="VEuPathDB" id="FungiDB:GVI51_D02211"/>
<dbReference type="Proteomes" id="UP000054886">
    <property type="component" value="Unassembled WGS sequence"/>
</dbReference>
<dbReference type="OrthoDB" id="2567806at2759"/>
<accession>A0A0W0DG18</accession>
<evidence type="ECO:0000313" key="2">
    <source>
        <dbReference type="Proteomes" id="UP000054886"/>
    </source>
</evidence>
<organism evidence="1 2">
    <name type="scientific">Candida glabrata</name>
    <name type="common">Yeast</name>
    <name type="synonym">Torulopsis glabrata</name>
    <dbReference type="NCBI Taxonomy" id="5478"/>
    <lineage>
        <taxon>Eukaryota</taxon>
        <taxon>Fungi</taxon>
        <taxon>Dikarya</taxon>
        <taxon>Ascomycota</taxon>
        <taxon>Saccharomycotina</taxon>
        <taxon>Saccharomycetes</taxon>
        <taxon>Saccharomycetales</taxon>
        <taxon>Saccharomycetaceae</taxon>
        <taxon>Nakaseomyces</taxon>
    </lineage>
</organism>
<dbReference type="GO" id="GO:0006289">
    <property type="term" value="P:nucleotide-excision repair"/>
    <property type="evidence" value="ECO:0007669"/>
    <property type="project" value="EnsemblFungi"/>
</dbReference>
<reference evidence="1 2" key="1">
    <citation type="submission" date="2015-10" db="EMBL/GenBank/DDBJ databases">
        <title>Draft genomes sequences of Candida glabrata isolates 1A, 1B, 2A, 2B, 3A and 3B.</title>
        <authorList>
            <person name="Haavelsrud O.E."/>
            <person name="Gaustad P."/>
        </authorList>
    </citation>
    <scope>NUCLEOTIDE SEQUENCE [LARGE SCALE GENOMIC DNA]</scope>
    <source>
        <strain evidence="1">910700640</strain>
    </source>
</reference>
<dbReference type="InterPro" id="IPR031349">
    <property type="entry name" value="Tfb6"/>
</dbReference>
<comment type="caution">
    <text evidence="1">The sequence shown here is derived from an EMBL/GenBank/DDBJ whole genome shotgun (WGS) entry which is preliminary data.</text>
</comment>
<protein>
    <submittedName>
        <fullName evidence="1">Uncharacterized protein</fullName>
    </submittedName>
</protein>
<dbReference type="PhylomeDB" id="A0A0W0DG18"/>
<dbReference type="VEuPathDB" id="FungiDB:GWK60_D02431"/>
<dbReference type="Pfam" id="PF17110">
    <property type="entry name" value="TFB6"/>
    <property type="match status" value="1"/>
</dbReference>
<dbReference type="EMBL" id="LLZZ01000131">
    <property type="protein sequence ID" value="KTB01295.1"/>
    <property type="molecule type" value="Genomic_DNA"/>
</dbReference>
<dbReference type="PANTHER" id="PTHR37781">
    <property type="entry name" value="TFIIH COMPLEX SUBUNIT"/>
    <property type="match status" value="1"/>
</dbReference>
<dbReference type="AlphaFoldDB" id="A0A0W0DG18"/>
<dbReference type="GO" id="GO:0005675">
    <property type="term" value="C:transcription factor TFIIH holo complex"/>
    <property type="evidence" value="ECO:0007669"/>
    <property type="project" value="EnsemblFungi"/>
</dbReference>
<dbReference type="GO" id="GO:0006367">
    <property type="term" value="P:transcription initiation at RNA polymerase II promoter"/>
    <property type="evidence" value="ECO:0007669"/>
    <property type="project" value="EnsemblFungi"/>
</dbReference>
<dbReference type="PANTHER" id="PTHR37781:SF1">
    <property type="entry name" value="ADR380WP"/>
    <property type="match status" value="1"/>
</dbReference>
<gene>
    <name evidence="1" type="ORF">AO440_000707</name>
</gene>
<sequence length="311" mass="35778">MSEPPTPVHAGPNEQLDIDDIKELSDEDIEELDLKPDMDTDSLSEKHQGEYVQENGAVKREHSILSNEELYGEDERSDFQPRVNINSPFSSYANLRALDDRARPKPQRRLSMSQQSKFIAYCDQKLMDIQRKFVQSRGLNTQNGYQGLEPLLQDVKCLVDFIWYSLDGSPNTDVLLTEELQSDDSMGMKMNNNNMAKDTYFGQSSYLIKIADDLLDYIEKFDLKFLSGEELHQTLSKLFKLLFILDRIFSKLIDGDIPGGKRLNGTESVRVNGIAERTRMKLPVIFESQDLHGYHFEVSKVYENTLERCSR</sequence>
<evidence type="ECO:0000313" key="1">
    <source>
        <dbReference type="EMBL" id="KTB01295.1"/>
    </source>
</evidence>
<name>A0A0W0DG18_CANGB</name>
<dbReference type="VEuPathDB" id="FungiDB:B1J91_D02266g"/>
<proteinExistence type="predicted"/>
<dbReference type="OMA" id="DFIWYSI"/>